<dbReference type="InterPro" id="IPR021852">
    <property type="entry name" value="DUF3456"/>
</dbReference>
<organism evidence="3 4">
    <name type="scientific">Erpetoichthys calabaricus</name>
    <name type="common">Rope fish</name>
    <name type="synonym">Calamoichthys calabaricus</name>
    <dbReference type="NCBI Taxonomy" id="27687"/>
    <lineage>
        <taxon>Eukaryota</taxon>
        <taxon>Metazoa</taxon>
        <taxon>Chordata</taxon>
        <taxon>Craniata</taxon>
        <taxon>Vertebrata</taxon>
        <taxon>Euteleostomi</taxon>
        <taxon>Actinopterygii</taxon>
        <taxon>Polypteriformes</taxon>
        <taxon>Polypteridae</taxon>
        <taxon>Erpetoichthys</taxon>
    </lineage>
</organism>
<feature type="signal peptide" evidence="1">
    <location>
        <begin position="1"/>
        <end position="19"/>
    </location>
</feature>
<dbReference type="AlphaFoldDB" id="A0A8C4RRS8"/>
<evidence type="ECO:0000256" key="1">
    <source>
        <dbReference type="SAM" id="SignalP"/>
    </source>
</evidence>
<dbReference type="GO" id="GO:0034663">
    <property type="term" value="C:endoplasmic reticulum chaperone complex"/>
    <property type="evidence" value="ECO:0007669"/>
    <property type="project" value="TreeGrafter"/>
</dbReference>
<reference evidence="3" key="1">
    <citation type="submission" date="2021-06" db="EMBL/GenBank/DDBJ databases">
        <authorList>
            <consortium name="Wellcome Sanger Institute Data Sharing"/>
        </authorList>
    </citation>
    <scope>NUCLEOTIDE SEQUENCE [LARGE SCALE GENOMIC DNA]</scope>
</reference>
<accession>A0A8C4RRS8</accession>
<dbReference type="PANTHER" id="PTHR15881">
    <property type="entry name" value="MARGINAL ZONE B- AND B1-CELL-SPECIFIC PROTEIN"/>
    <property type="match status" value="1"/>
</dbReference>
<evidence type="ECO:0000313" key="4">
    <source>
        <dbReference type="Proteomes" id="UP000694620"/>
    </source>
</evidence>
<keyword evidence="1" id="KW-0732">Signal</keyword>
<protein>
    <recommendedName>
        <fullName evidence="2">DUF3456 domain-containing protein</fullName>
    </recommendedName>
</protein>
<keyword evidence="4" id="KW-1185">Reference proteome</keyword>
<reference evidence="3" key="3">
    <citation type="submission" date="2025-09" db="UniProtKB">
        <authorList>
            <consortium name="Ensembl"/>
        </authorList>
    </citation>
    <scope>IDENTIFICATION</scope>
</reference>
<feature type="domain" description="DUF3456" evidence="2">
    <location>
        <begin position="75"/>
        <end position="176"/>
    </location>
</feature>
<dbReference type="Proteomes" id="UP000694620">
    <property type="component" value="Chromosome 3"/>
</dbReference>
<evidence type="ECO:0000259" key="2">
    <source>
        <dbReference type="Pfam" id="PF11938"/>
    </source>
</evidence>
<sequence>MKSWLTVCVVAAAVVYGLGSANNEKLGSDGTISFSAPSLDTEETHSSHMPQRLRCDACRAIAFQFKDYLSKAENKRTGKTQLSESEYIDTIEQCCSQEWDQYGLKEVNGMKMISGPGLEEEEKMGMVMLGGPWPGRLYKMCHSYLGEYEEADIYKAYRKNPHFLEEFLCFGKNGDCTKSGQIKKRKSSEKEL</sequence>
<dbReference type="Ensembl" id="ENSECRT00000005854.1">
    <property type="protein sequence ID" value="ENSECRP00000005756.1"/>
    <property type="gene ID" value="ENSECRG00000003847.1"/>
</dbReference>
<name>A0A8C4RRS8_ERPCA</name>
<feature type="chain" id="PRO_5034310932" description="DUF3456 domain-containing protein" evidence="1">
    <location>
        <begin position="20"/>
        <end position="192"/>
    </location>
</feature>
<proteinExistence type="predicted"/>
<evidence type="ECO:0000313" key="3">
    <source>
        <dbReference type="Ensembl" id="ENSECRP00000005756.1"/>
    </source>
</evidence>
<dbReference type="InterPro" id="IPR052682">
    <property type="entry name" value="MZB1"/>
</dbReference>
<dbReference type="GO" id="GO:0030888">
    <property type="term" value="P:regulation of B cell proliferation"/>
    <property type="evidence" value="ECO:0007669"/>
    <property type="project" value="TreeGrafter"/>
</dbReference>
<dbReference type="Pfam" id="PF11938">
    <property type="entry name" value="DUF3456"/>
    <property type="match status" value="1"/>
</dbReference>
<dbReference type="PANTHER" id="PTHR15881:SF2">
    <property type="entry name" value="MARGINAL ZONE B- AND B1-CELL-SPECIFIC PROTEIN"/>
    <property type="match status" value="1"/>
</dbReference>
<reference evidence="3" key="2">
    <citation type="submission" date="2025-08" db="UniProtKB">
        <authorList>
            <consortium name="Ensembl"/>
        </authorList>
    </citation>
    <scope>IDENTIFICATION</scope>
</reference>
<dbReference type="GO" id="GO:0005576">
    <property type="term" value="C:extracellular region"/>
    <property type="evidence" value="ECO:0007669"/>
    <property type="project" value="TreeGrafter"/>
</dbReference>
<gene>
    <name evidence="3" type="primary">LOC114648611</name>
</gene>
<dbReference type="GeneTree" id="ENSGT00390000002716"/>